<dbReference type="Proteomes" id="UP000265703">
    <property type="component" value="Unassembled WGS sequence"/>
</dbReference>
<proteinExistence type="predicted"/>
<dbReference type="OrthoDB" id="2489675at2759"/>
<feature type="domain" description="Serine-threonine/tyrosine-protein kinase catalytic" evidence="1">
    <location>
        <begin position="59"/>
        <end position="100"/>
    </location>
</feature>
<dbReference type="Pfam" id="PF07714">
    <property type="entry name" value="PK_Tyr_Ser-Thr"/>
    <property type="match status" value="1"/>
</dbReference>
<evidence type="ECO:0000313" key="2">
    <source>
        <dbReference type="EMBL" id="RIA81487.1"/>
    </source>
</evidence>
<evidence type="ECO:0000313" key="3">
    <source>
        <dbReference type="Proteomes" id="UP000265703"/>
    </source>
</evidence>
<dbReference type="EMBL" id="QKYT01000789">
    <property type="protein sequence ID" value="RIA81487.1"/>
    <property type="molecule type" value="Genomic_DNA"/>
</dbReference>
<comment type="caution">
    <text evidence="2">The sequence shown here is derived from an EMBL/GenBank/DDBJ whole genome shotgun (WGS) entry which is preliminary data.</text>
</comment>
<protein>
    <recommendedName>
        <fullName evidence="1">Serine-threonine/tyrosine-protein kinase catalytic domain-containing protein</fullName>
    </recommendedName>
</protein>
<dbReference type="Gene3D" id="1.10.510.10">
    <property type="entry name" value="Transferase(Phosphotransferase) domain 1"/>
    <property type="match status" value="1"/>
</dbReference>
<dbReference type="SUPFAM" id="SSF56112">
    <property type="entry name" value="Protein kinase-like (PK-like)"/>
    <property type="match status" value="1"/>
</dbReference>
<organism evidence="2 3">
    <name type="scientific">Glomus cerebriforme</name>
    <dbReference type="NCBI Taxonomy" id="658196"/>
    <lineage>
        <taxon>Eukaryota</taxon>
        <taxon>Fungi</taxon>
        <taxon>Fungi incertae sedis</taxon>
        <taxon>Mucoromycota</taxon>
        <taxon>Glomeromycotina</taxon>
        <taxon>Glomeromycetes</taxon>
        <taxon>Glomerales</taxon>
        <taxon>Glomeraceae</taxon>
        <taxon>Glomus</taxon>
    </lineage>
</organism>
<name>A0A397SBU9_9GLOM</name>
<dbReference type="GO" id="GO:0004672">
    <property type="term" value="F:protein kinase activity"/>
    <property type="evidence" value="ECO:0007669"/>
    <property type="project" value="InterPro"/>
</dbReference>
<sequence>MADDNLVQWLENGISKDYINYYYYNEFKNINPIGRVGKLVHSLNNDSFIKEIVNEIVVTLRNYLKDNFSKLDWNIKLQFAIQIADAVSCMHQKDIIHRDLILAFHVEWQKYQECWKDNPDDRPDMQQVFFDLKSIKNITVALPIEDIKEDTIAFNPIYINNSLSNPSNNIS</sequence>
<dbReference type="InterPro" id="IPR011009">
    <property type="entry name" value="Kinase-like_dom_sf"/>
</dbReference>
<reference evidence="2 3" key="1">
    <citation type="submission" date="2018-06" db="EMBL/GenBank/DDBJ databases">
        <title>Comparative genomics reveals the genomic features of Rhizophagus irregularis, R. cerebriforme, R. diaphanum and Gigaspora rosea, and their symbiotic lifestyle signature.</title>
        <authorList>
            <person name="Morin E."/>
            <person name="San Clemente H."/>
            <person name="Chen E.C.H."/>
            <person name="De La Providencia I."/>
            <person name="Hainaut M."/>
            <person name="Kuo A."/>
            <person name="Kohler A."/>
            <person name="Murat C."/>
            <person name="Tang N."/>
            <person name="Roy S."/>
            <person name="Loubradou J."/>
            <person name="Henrissat B."/>
            <person name="Grigoriev I.V."/>
            <person name="Corradi N."/>
            <person name="Roux C."/>
            <person name="Martin F.M."/>
        </authorList>
    </citation>
    <scope>NUCLEOTIDE SEQUENCE [LARGE SCALE GENOMIC DNA]</scope>
    <source>
        <strain evidence="2 3">DAOM 227022</strain>
    </source>
</reference>
<dbReference type="InterPro" id="IPR001245">
    <property type="entry name" value="Ser-Thr/Tyr_kinase_cat_dom"/>
</dbReference>
<dbReference type="STRING" id="658196.A0A397SBU9"/>
<dbReference type="AlphaFoldDB" id="A0A397SBU9"/>
<keyword evidence="3" id="KW-1185">Reference proteome</keyword>
<evidence type="ECO:0000259" key="1">
    <source>
        <dbReference type="Pfam" id="PF07714"/>
    </source>
</evidence>
<gene>
    <name evidence="2" type="ORF">C1645_744487</name>
</gene>
<accession>A0A397SBU9</accession>